<dbReference type="PANTHER" id="PTHR47711">
    <property type="entry name" value="PROTEIN PLASTID TRANSCRIPTIONALLY ACTIVE 16, CHLOROPLASTIC"/>
    <property type="match status" value="1"/>
</dbReference>
<dbReference type="InterPro" id="IPR016040">
    <property type="entry name" value="NAD(P)-bd_dom"/>
</dbReference>
<comment type="caution">
    <text evidence="4">The sequence shown here is derived from an EMBL/GenBank/DDBJ whole genome shotgun (WGS) entry which is preliminary data.</text>
</comment>
<keyword evidence="5" id="KW-1185">Reference proteome</keyword>
<protein>
    <recommendedName>
        <fullName evidence="3">NAD(P)-binding domain-containing protein</fullName>
    </recommendedName>
</protein>
<dbReference type="PANTHER" id="PTHR47711:SF2">
    <property type="entry name" value="PROTEIN PLASTID TRANSCRIPTIONALLY ACTIVE 16, CHLOROPLASTIC"/>
    <property type="match status" value="1"/>
</dbReference>
<keyword evidence="1" id="KW-0175">Coiled coil</keyword>
<feature type="coiled-coil region" evidence="1">
    <location>
        <begin position="412"/>
        <end position="466"/>
    </location>
</feature>
<organism evidence="4 5">
    <name type="scientific">Ceratodon purpureus</name>
    <name type="common">Fire moss</name>
    <name type="synonym">Dicranum purpureum</name>
    <dbReference type="NCBI Taxonomy" id="3225"/>
    <lineage>
        <taxon>Eukaryota</taxon>
        <taxon>Viridiplantae</taxon>
        <taxon>Streptophyta</taxon>
        <taxon>Embryophyta</taxon>
        <taxon>Bryophyta</taxon>
        <taxon>Bryophytina</taxon>
        <taxon>Bryopsida</taxon>
        <taxon>Dicranidae</taxon>
        <taxon>Pseudoditrichales</taxon>
        <taxon>Ditrichaceae</taxon>
        <taxon>Ceratodon</taxon>
    </lineage>
</organism>
<accession>A0A8T0GPM8</accession>
<feature type="compositionally biased region" description="Basic and acidic residues" evidence="2">
    <location>
        <begin position="526"/>
        <end position="543"/>
    </location>
</feature>
<dbReference type="AlphaFoldDB" id="A0A8T0GPM8"/>
<feature type="domain" description="NAD(P)-binding" evidence="3">
    <location>
        <begin position="167"/>
        <end position="377"/>
    </location>
</feature>
<gene>
    <name evidence="4" type="ORF">KC19_9G021100</name>
</gene>
<feature type="region of interest" description="Disordered" evidence="2">
    <location>
        <begin position="60"/>
        <end position="87"/>
    </location>
</feature>
<reference evidence="4" key="1">
    <citation type="submission" date="2020-06" db="EMBL/GenBank/DDBJ databases">
        <title>WGS assembly of Ceratodon purpureus strain R40.</title>
        <authorList>
            <person name="Carey S.B."/>
            <person name="Jenkins J."/>
            <person name="Shu S."/>
            <person name="Lovell J.T."/>
            <person name="Sreedasyam A."/>
            <person name="Maumus F."/>
            <person name="Tiley G.P."/>
            <person name="Fernandez-Pozo N."/>
            <person name="Barry K."/>
            <person name="Chen C."/>
            <person name="Wang M."/>
            <person name="Lipzen A."/>
            <person name="Daum C."/>
            <person name="Saski C.A."/>
            <person name="Payton A.C."/>
            <person name="Mcbreen J.C."/>
            <person name="Conrad R.E."/>
            <person name="Kollar L.M."/>
            <person name="Olsson S."/>
            <person name="Huttunen S."/>
            <person name="Landis J.B."/>
            <person name="Wickett N.J."/>
            <person name="Johnson M.G."/>
            <person name="Rensing S.A."/>
            <person name="Grimwood J."/>
            <person name="Schmutz J."/>
            <person name="Mcdaniel S.F."/>
        </authorList>
    </citation>
    <scope>NUCLEOTIDE SEQUENCE</scope>
    <source>
        <strain evidence="4">R40</strain>
    </source>
</reference>
<feature type="compositionally biased region" description="Polar residues" evidence="2">
    <location>
        <begin position="554"/>
        <end position="571"/>
    </location>
</feature>
<evidence type="ECO:0000313" key="5">
    <source>
        <dbReference type="Proteomes" id="UP000822688"/>
    </source>
</evidence>
<sequence>MATQVACASVVCVGVDVAAASTSGSSRRAQSLASFGRNGGEVRAGRGRVVVAGGTQFFKLGGRKEEPEEEEEEEERSSGTRFFSGLGGWGRKAVEEEGEGEGEEEEKPAFFGTQRIRFGTKRGGVESGNGAATAKGGALVRKESTALDALPFGRGRRNDPRTVFVAGATGQIGARISQQLLHAGFNIRGGVRDIYFAQQLAEFATQYGVITREEAKRLNAVEFDFKNVDSVAKAIGNASKVVVTVGPGEDGPRGQVSVDDALKVLEAAQMANVNHFVAVYESGAGSVADGPLAGISSFFSNLFSRGAGGAKDDTYLLDSLVETDLKYTFIRTPSTEGVDDYSSSTSNLVIAAEGASDASGKVSKIQVASVVAAALSNTTVSENKVVMVASDPYAPARPLEESLSVIPMDGRRAVLQAERAEAEEQEAEKAARELAEAEARAAAEEARRAAQLASQLEAEAKRLAVEESRASALAAKAQERAEAAAASVDGLTSKAKELGINTFNKTLSSRGLGLGSFVSKLGTVRGGEKSEPKESTRKAKPDAELATVSAAVESASQDVSQQPVQKPSQNIFGNFFRPQETIFVDDE</sequence>
<dbReference type="Gene3D" id="3.40.50.720">
    <property type="entry name" value="NAD(P)-binding Rossmann-like Domain"/>
    <property type="match status" value="1"/>
</dbReference>
<dbReference type="InterPro" id="IPR036291">
    <property type="entry name" value="NAD(P)-bd_dom_sf"/>
</dbReference>
<dbReference type="SUPFAM" id="SSF51735">
    <property type="entry name" value="NAD(P)-binding Rossmann-fold domains"/>
    <property type="match status" value="1"/>
</dbReference>
<proteinExistence type="predicted"/>
<dbReference type="EMBL" id="CM026430">
    <property type="protein sequence ID" value="KAG0560873.1"/>
    <property type="molecule type" value="Genomic_DNA"/>
</dbReference>
<dbReference type="Proteomes" id="UP000822688">
    <property type="component" value="Chromosome 9"/>
</dbReference>
<name>A0A8T0GPM8_CERPU</name>
<dbReference type="Pfam" id="PF13460">
    <property type="entry name" value="NAD_binding_10"/>
    <property type="match status" value="1"/>
</dbReference>
<feature type="region of interest" description="Disordered" evidence="2">
    <location>
        <begin position="524"/>
        <end position="571"/>
    </location>
</feature>
<evidence type="ECO:0000256" key="1">
    <source>
        <dbReference type="SAM" id="Coils"/>
    </source>
</evidence>
<evidence type="ECO:0000256" key="2">
    <source>
        <dbReference type="SAM" id="MobiDB-lite"/>
    </source>
</evidence>
<evidence type="ECO:0000313" key="4">
    <source>
        <dbReference type="EMBL" id="KAG0560873.1"/>
    </source>
</evidence>
<evidence type="ECO:0000259" key="3">
    <source>
        <dbReference type="Pfam" id="PF13460"/>
    </source>
</evidence>